<dbReference type="GO" id="GO:0008270">
    <property type="term" value="F:zinc ion binding"/>
    <property type="evidence" value="ECO:0007669"/>
    <property type="project" value="UniProtKB-KW"/>
</dbReference>
<protein>
    <recommendedName>
        <fullName evidence="7">RING-type domain-containing protein</fullName>
    </recommendedName>
</protein>
<dbReference type="SUPFAM" id="SSF57850">
    <property type="entry name" value="RING/U-box"/>
    <property type="match status" value="1"/>
</dbReference>
<dbReference type="Proteomes" id="UP000008068">
    <property type="component" value="Unassembled WGS sequence"/>
</dbReference>
<evidence type="ECO:0000256" key="2">
    <source>
        <dbReference type="ARBA" id="ARBA00022771"/>
    </source>
</evidence>
<dbReference type="AlphaFoldDB" id="G0MUM1"/>
<organism evidence="6">
    <name type="scientific">Caenorhabditis brenneri</name>
    <name type="common">Nematode worm</name>
    <dbReference type="NCBI Taxonomy" id="135651"/>
    <lineage>
        <taxon>Eukaryota</taxon>
        <taxon>Metazoa</taxon>
        <taxon>Ecdysozoa</taxon>
        <taxon>Nematoda</taxon>
        <taxon>Chromadorea</taxon>
        <taxon>Rhabditida</taxon>
        <taxon>Rhabditina</taxon>
        <taxon>Rhabditomorpha</taxon>
        <taxon>Rhabditoidea</taxon>
        <taxon>Rhabditidae</taxon>
        <taxon>Peloderinae</taxon>
        <taxon>Caenorhabditis</taxon>
    </lineage>
</organism>
<name>G0MUM1_CAEBE</name>
<accession>G0MUM1</accession>
<keyword evidence="6" id="KW-1185">Reference proteome</keyword>
<dbReference type="InParanoid" id="G0MUM1"/>
<dbReference type="Gene3D" id="3.30.40.10">
    <property type="entry name" value="Zinc/RING finger domain, C3HC4 (zinc finger)"/>
    <property type="match status" value="1"/>
</dbReference>
<evidence type="ECO:0000256" key="3">
    <source>
        <dbReference type="ARBA" id="ARBA00022833"/>
    </source>
</evidence>
<feature type="region of interest" description="Disordered" evidence="4">
    <location>
        <begin position="38"/>
        <end position="85"/>
    </location>
</feature>
<evidence type="ECO:0000313" key="6">
    <source>
        <dbReference type="Proteomes" id="UP000008068"/>
    </source>
</evidence>
<dbReference type="HOGENOM" id="CLU_1760408_0_0_1"/>
<keyword evidence="3" id="KW-0862">Zinc</keyword>
<dbReference type="EMBL" id="GL379812">
    <property type="protein sequence ID" value="EGT44236.1"/>
    <property type="molecule type" value="Genomic_DNA"/>
</dbReference>
<evidence type="ECO:0000256" key="1">
    <source>
        <dbReference type="ARBA" id="ARBA00022723"/>
    </source>
</evidence>
<keyword evidence="1" id="KW-0479">Metal-binding</keyword>
<proteinExistence type="predicted"/>
<gene>
    <name evidence="5" type="ORF">CAEBREN_17042</name>
</gene>
<evidence type="ECO:0008006" key="7">
    <source>
        <dbReference type="Google" id="ProtNLM"/>
    </source>
</evidence>
<evidence type="ECO:0000313" key="5">
    <source>
        <dbReference type="EMBL" id="EGT44236.1"/>
    </source>
</evidence>
<keyword evidence="2" id="KW-0863">Zinc-finger</keyword>
<dbReference type="InterPro" id="IPR017907">
    <property type="entry name" value="Znf_RING_CS"/>
</dbReference>
<dbReference type="PROSITE" id="PS00518">
    <property type="entry name" value="ZF_RING_1"/>
    <property type="match status" value="1"/>
</dbReference>
<dbReference type="InterPro" id="IPR013083">
    <property type="entry name" value="Znf_RING/FYVE/PHD"/>
</dbReference>
<sequence>MFRSNYSEVSVKVTPNDEKVNPLEIELELTEKKLEHEKTIGKLKAKSDVKQLPQSKEKNQQDELKSQLAKEREEHRQELEILENKNRELEEDSCGHTMCHGCVKKLLCGDEKKIPKGLQCPFDRIRTEIKGPIEECVAKNFTVPGKCS</sequence>
<evidence type="ECO:0000256" key="4">
    <source>
        <dbReference type="SAM" id="MobiDB-lite"/>
    </source>
</evidence>
<reference evidence="6" key="1">
    <citation type="submission" date="2011-07" db="EMBL/GenBank/DDBJ databases">
        <authorList>
            <consortium name="Caenorhabditis brenneri Sequencing and Analysis Consortium"/>
            <person name="Wilson R.K."/>
        </authorList>
    </citation>
    <scope>NUCLEOTIDE SEQUENCE [LARGE SCALE GENOMIC DNA]</scope>
    <source>
        <strain evidence="6">PB2801</strain>
    </source>
</reference>